<evidence type="ECO:0000256" key="1">
    <source>
        <dbReference type="SAM" id="MobiDB-lite"/>
    </source>
</evidence>
<gene>
    <name evidence="2" type="ORF">A6302_00113</name>
</gene>
<dbReference type="AlphaFoldDB" id="A0A1E3H8H2"/>
<evidence type="ECO:0000313" key="3">
    <source>
        <dbReference type="Proteomes" id="UP000094622"/>
    </source>
</evidence>
<reference evidence="2 3" key="1">
    <citation type="submission" date="2016-07" db="EMBL/GenBank/DDBJ databases">
        <title>Draft Genome Sequence of Methylobrevis pamukkalensis PK2.</title>
        <authorList>
            <person name="Vasilenko O.V."/>
            <person name="Doronina N.V."/>
            <person name="Shmareva M.N."/>
            <person name="Tarlachkov S.V."/>
            <person name="Mustakhimov I."/>
            <person name="Trotsenko Y.A."/>
        </authorList>
    </citation>
    <scope>NUCLEOTIDE SEQUENCE [LARGE SCALE GENOMIC DNA]</scope>
    <source>
        <strain evidence="2 3">PK2</strain>
    </source>
</reference>
<sequence length="172" mass="18475">MVSTIWKSPIFTPPRRCAQWGAIDMLSWPPATMIEASPLAICCMPRATARRPEPQSWLSPKAVASIGTPALIAAWRAGFWPWPATSTCPRITSSTSAASTPALSRTARITAAPRSWAATLAKAPLKEPTAVRVAETMTMSDMVLSRSGGVPRPPVSWFRPQPAVHRPCGTDA</sequence>
<name>A0A1E3H8H2_9HYPH</name>
<organism evidence="2 3">
    <name type="scientific">Methylobrevis pamukkalensis</name>
    <dbReference type="NCBI Taxonomy" id="1439726"/>
    <lineage>
        <taxon>Bacteria</taxon>
        <taxon>Pseudomonadati</taxon>
        <taxon>Pseudomonadota</taxon>
        <taxon>Alphaproteobacteria</taxon>
        <taxon>Hyphomicrobiales</taxon>
        <taxon>Pleomorphomonadaceae</taxon>
        <taxon>Methylobrevis</taxon>
    </lineage>
</organism>
<feature type="region of interest" description="Disordered" evidence="1">
    <location>
        <begin position="144"/>
        <end position="172"/>
    </location>
</feature>
<protein>
    <submittedName>
        <fullName evidence="2">Uncharacterized protein</fullName>
    </submittedName>
</protein>
<evidence type="ECO:0000313" key="2">
    <source>
        <dbReference type="EMBL" id="ODN72620.1"/>
    </source>
</evidence>
<keyword evidence="3" id="KW-1185">Reference proteome</keyword>
<dbReference type="Proteomes" id="UP000094622">
    <property type="component" value="Unassembled WGS sequence"/>
</dbReference>
<comment type="caution">
    <text evidence="2">The sequence shown here is derived from an EMBL/GenBank/DDBJ whole genome shotgun (WGS) entry which is preliminary data.</text>
</comment>
<proteinExistence type="predicted"/>
<dbReference type="EMBL" id="MCRJ01000001">
    <property type="protein sequence ID" value="ODN72620.1"/>
    <property type="molecule type" value="Genomic_DNA"/>
</dbReference>
<accession>A0A1E3H8H2</accession>